<feature type="chain" id="PRO_5012094094" description="DUF2059 domain-containing protein" evidence="1">
    <location>
        <begin position="22"/>
        <end position="165"/>
    </location>
</feature>
<keyword evidence="1" id="KW-0732">Signal</keyword>
<protein>
    <recommendedName>
        <fullName evidence="2">DUF2059 domain-containing protein</fullName>
    </recommendedName>
</protein>
<dbReference type="Proteomes" id="UP000185841">
    <property type="component" value="Unassembled WGS sequence"/>
</dbReference>
<gene>
    <name evidence="3" type="ORF">SAMN05878282_102152</name>
</gene>
<dbReference type="Pfam" id="PF09832">
    <property type="entry name" value="DUF2059"/>
    <property type="match status" value="1"/>
</dbReference>
<name>A0A1N6Q1Q4_AQUAC</name>
<evidence type="ECO:0000313" key="3">
    <source>
        <dbReference type="EMBL" id="SIQ10486.1"/>
    </source>
</evidence>
<dbReference type="RefSeq" id="WP_076424867.1">
    <property type="nucleotide sequence ID" value="NZ_FTMP01000002.1"/>
</dbReference>
<evidence type="ECO:0000256" key="1">
    <source>
        <dbReference type="SAM" id="SignalP"/>
    </source>
</evidence>
<proteinExistence type="predicted"/>
<accession>A0A1N6Q1Q4</accession>
<dbReference type="AlphaFoldDB" id="A0A1N6Q1Q4"/>
<dbReference type="EMBL" id="FTMP01000002">
    <property type="protein sequence ID" value="SIQ10486.1"/>
    <property type="molecule type" value="Genomic_DNA"/>
</dbReference>
<feature type="domain" description="DUF2059" evidence="2">
    <location>
        <begin position="90"/>
        <end position="148"/>
    </location>
</feature>
<evidence type="ECO:0000259" key="2">
    <source>
        <dbReference type="Pfam" id="PF09832"/>
    </source>
</evidence>
<organism evidence="3 4">
    <name type="scientific">Aquipseudomonas alcaligenes</name>
    <name type="common">Pseudomonas alcaligenes</name>
    <dbReference type="NCBI Taxonomy" id="43263"/>
    <lineage>
        <taxon>Bacteria</taxon>
        <taxon>Pseudomonadati</taxon>
        <taxon>Pseudomonadota</taxon>
        <taxon>Gammaproteobacteria</taxon>
        <taxon>Pseudomonadales</taxon>
        <taxon>Pseudomonadaceae</taxon>
        <taxon>Aquipseudomonas</taxon>
    </lineage>
</organism>
<feature type="signal peptide" evidence="1">
    <location>
        <begin position="1"/>
        <end position="21"/>
    </location>
</feature>
<reference evidence="3 4" key="1">
    <citation type="submission" date="2017-01" db="EMBL/GenBank/DDBJ databases">
        <authorList>
            <person name="Mah S.A."/>
            <person name="Swanson W.J."/>
            <person name="Moy G.W."/>
            <person name="Vacquier V.D."/>
        </authorList>
    </citation>
    <scope>NUCLEOTIDE SEQUENCE [LARGE SCALE GENOMIC DNA]</scope>
    <source>
        <strain evidence="3 4">RU36E</strain>
    </source>
</reference>
<evidence type="ECO:0000313" key="4">
    <source>
        <dbReference type="Proteomes" id="UP000185841"/>
    </source>
</evidence>
<dbReference type="InterPro" id="IPR018637">
    <property type="entry name" value="DUF2059"/>
</dbReference>
<sequence>MSRLRAVCSLLLLFASGPLLAASASHVAEAKRFVELTRVDKLAVPAYMQVRQMFAQRFAQAGGGEAQKAVLERYQAQADTALDKVVGEGKLDEALVALYTDAFSEAELKELLAFYQTPVGRKVLEQMPQLMAHSAQLTQARLQQAVPEVDRLLGAMTSELKPAKP</sequence>